<proteinExistence type="predicted"/>
<dbReference type="Proteomes" id="UP000073601">
    <property type="component" value="Unassembled WGS sequence"/>
</dbReference>
<name>A0A128FFX6_9GAMM</name>
<dbReference type="RefSeq" id="WP_062713008.1">
    <property type="nucleotide sequence ID" value="NZ_CAWRCI010000042.1"/>
</dbReference>
<dbReference type="PANTHER" id="PTHR42830:SF2">
    <property type="entry name" value="OSMC_OHR FAMILY PROTEIN"/>
    <property type="match status" value="1"/>
</dbReference>
<dbReference type="InterPro" id="IPR015946">
    <property type="entry name" value="KH_dom-like_a/b"/>
</dbReference>
<accession>A0A128FFX6</accession>
<dbReference type="InterPro" id="IPR003718">
    <property type="entry name" value="OsmC/Ohr_fam"/>
</dbReference>
<reference evidence="2" key="1">
    <citation type="submission" date="2016-02" db="EMBL/GenBank/DDBJ databases">
        <authorList>
            <person name="Rodrigo-Torres Lidia"/>
            <person name="Arahal R.David."/>
        </authorList>
    </citation>
    <scope>NUCLEOTIDE SEQUENCE [LARGE SCALE GENOMIC DNA]</scope>
    <source>
        <strain evidence="2">CECT 8713</strain>
    </source>
</reference>
<dbReference type="InterPro" id="IPR052707">
    <property type="entry name" value="OsmC_Ohr_Peroxiredoxin"/>
</dbReference>
<dbReference type="AlphaFoldDB" id="A0A128FFX6"/>
<sequence>MSKHTILIKWLRINTKNKITKQTSFVHEWIFDGGIKVDASPSPFVMPELAKEDAIDPEEAFIAAISSCHMMTFLSVAEKQRFTVDSYTDEAIGTLGELENGRTAVTDVVLKPKIVFSGNNQPTSELLSKMHKLAHKHCFIANSVITKITVESD</sequence>
<evidence type="ECO:0000313" key="1">
    <source>
        <dbReference type="EMBL" id="CZF85707.1"/>
    </source>
</evidence>
<dbReference type="EMBL" id="FIZY01000042">
    <property type="protein sequence ID" value="CZF85707.1"/>
    <property type="molecule type" value="Genomic_DNA"/>
</dbReference>
<dbReference type="Pfam" id="PF02566">
    <property type="entry name" value="OsmC"/>
    <property type="match status" value="1"/>
</dbReference>
<organism evidence="1 2">
    <name type="scientific">Grimontia marina</name>
    <dbReference type="NCBI Taxonomy" id="646534"/>
    <lineage>
        <taxon>Bacteria</taxon>
        <taxon>Pseudomonadati</taxon>
        <taxon>Pseudomonadota</taxon>
        <taxon>Gammaproteobacteria</taxon>
        <taxon>Vibrionales</taxon>
        <taxon>Vibrionaceae</taxon>
        <taxon>Grimontia</taxon>
    </lineage>
</organism>
<dbReference type="Gene3D" id="3.30.300.20">
    <property type="match status" value="1"/>
</dbReference>
<dbReference type="PANTHER" id="PTHR42830">
    <property type="entry name" value="OSMOTICALLY INDUCIBLE FAMILY PROTEIN"/>
    <property type="match status" value="1"/>
</dbReference>
<dbReference type="SUPFAM" id="SSF82784">
    <property type="entry name" value="OsmC-like"/>
    <property type="match status" value="1"/>
</dbReference>
<keyword evidence="2" id="KW-1185">Reference proteome</keyword>
<protein>
    <submittedName>
        <fullName evidence="1">OsmC-like protein</fullName>
    </submittedName>
</protein>
<evidence type="ECO:0000313" key="2">
    <source>
        <dbReference type="Proteomes" id="UP000073601"/>
    </source>
</evidence>
<dbReference type="InterPro" id="IPR036102">
    <property type="entry name" value="OsmC/Ohrsf"/>
</dbReference>
<gene>
    <name evidence="1" type="ORF">GMA8713_03740</name>
</gene>